<feature type="non-terminal residue" evidence="2">
    <location>
        <position position="274"/>
    </location>
</feature>
<feature type="compositionally biased region" description="Low complexity" evidence="1">
    <location>
        <begin position="20"/>
        <end position="29"/>
    </location>
</feature>
<evidence type="ECO:0000313" key="3">
    <source>
        <dbReference type="Proteomes" id="UP000799423"/>
    </source>
</evidence>
<sequence>MIEMGDMGDLPMWNDEVRRSSPTHSPTSRADITSLTSKLYTTLPLELRTRIYNYCLQGPSDNEVIVRRSFNNHNPKSNPNHPFTLLIRHPSPPSSYTWSSDPTLPHLLPLLTPHNHQHPTSSTPSPSLIAAELLESYYWTRVFKFSHRDLDLLPAFLSYNWATLGVLPCVYARRLCVQIHPFAVRMRVPESGAGRDGHGAVRRREQEREQGKCEDAIRSLAWIQSSRTEVVVQFELDREAADYSEYAELSTDDEEFLLRLVRELVKLKERGLRV</sequence>
<keyword evidence="3" id="KW-1185">Reference proteome</keyword>
<dbReference type="AlphaFoldDB" id="A0A6A7B467"/>
<dbReference type="EMBL" id="MU006307">
    <property type="protein sequence ID" value="KAF2850301.1"/>
    <property type="molecule type" value="Genomic_DNA"/>
</dbReference>
<feature type="region of interest" description="Disordered" evidence="1">
    <location>
        <begin position="1"/>
        <end position="30"/>
    </location>
</feature>
<accession>A0A6A7B467</accession>
<reference evidence="2" key="1">
    <citation type="submission" date="2020-01" db="EMBL/GenBank/DDBJ databases">
        <authorList>
            <consortium name="DOE Joint Genome Institute"/>
            <person name="Haridas S."/>
            <person name="Albert R."/>
            <person name="Binder M."/>
            <person name="Bloem J."/>
            <person name="Labutti K."/>
            <person name="Salamov A."/>
            <person name="Andreopoulos B."/>
            <person name="Baker S.E."/>
            <person name="Barry K."/>
            <person name="Bills G."/>
            <person name="Bluhm B.H."/>
            <person name="Cannon C."/>
            <person name="Castanera R."/>
            <person name="Culley D.E."/>
            <person name="Daum C."/>
            <person name="Ezra D."/>
            <person name="Gonzalez J.B."/>
            <person name="Henrissat B."/>
            <person name="Kuo A."/>
            <person name="Liang C."/>
            <person name="Lipzen A."/>
            <person name="Lutzoni F."/>
            <person name="Magnuson J."/>
            <person name="Mondo S."/>
            <person name="Nolan M."/>
            <person name="Ohm R."/>
            <person name="Pangilinan J."/>
            <person name="Park H.-J."/>
            <person name="Ramirez L."/>
            <person name="Alfaro M."/>
            <person name="Sun H."/>
            <person name="Tritt A."/>
            <person name="Yoshinaga Y."/>
            <person name="Zwiers L.-H."/>
            <person name="Turgeon B.G."/>
            <person name="Goodwin S.B."/>
            <person name="Spatafora J.W."/>
            <person name="Crous P.W."/>
            <person name="Grigoriev I.V."/>
        </authorList>
    </citation>
    <scope>NUCLEOTIDE SEQUENCE</scope>
    <source>
        <strain evidence="2">IPT5</strain>
    </source>
</reference>
<gene>
    <name evidence="2" type="ORF">T440DRAFT_425074</name>
</gene>
<dbReference type="OrthoDB" id="3658469at2759"/>
<organism evidence="2 3">
    <name type="scientific">Plenodomus tracheiphilus IPT5</name>
    <dbReference type="NCBI Taxonomy" id="1408161"/>
    <lineage>
        <taxon>Eukaryota</taxon>
        <taxon>Fungi</taxon>
        <taxon>Dikarya</taxon>
        <taxon>Ascomycota</taxon>
        <taxon>Pezizomycotina</taxon>
        <taxon>Dothideomycetes</taxon>
        <taxon>Pleosporomycetidae</taxon>
        <taxon>Pleosporales</taxon>
        <taxon>Pleosporineae</taxon>
        <taxon>Leptosphaeriaceae</taxon>
        <taxon>Plenodomus</taxon>
    </lineage>
</organism>
<name>A0A6A7B467_9PLEO</name>
<proteinExistence type="predicted"/>
<evidence type="ECO:0000313" key="2">
    <source>
        <dbReference type="EMBL" id="KAF2850301.1"/>
    </source>
</evidence>
<evidence type="ECO:0000256" key="1">
    <source>
        <dbReference type="SAM" id="MobiDB-lite"/>
    </source>
</evidence>
<dbReference type="Proteomes" id="UP000799423">
    <property type="component" value="Unassembled WGS sequence"/>
</dbReference>
<protein>
    <submittedName>
        <fullName evidence="2">Uncharacterized protein</fullName>
    </submittedName>
</protein>